<keyword evidence="3" id="KW-1185">Reference proteome</keyword>
<name>A0A841Q9N6_9BACI</name>
<feature type="transmembrane region" description="Helical" evidence="1">
    <location>
        <begin position="7"/>
        <end position="23"/>
    </location>
</feature>
<evidence type="ECO:0000256" key="1">
    <source>
        <dbReference type="SAM" id="Phobius"/>
    </source>
</evidence>
<keyword evidence="1" id="KW-0812">Transmembrane</keyword>
<protein>
    <submittedName>
        <fullName evidence="2">CDP-diglyceride synthetase</fullName>
    </submittedName>
</protein>
<evidence type="ECO:0000313" key="2">
    <source>
        <dbReference type="EMBL" id="MBB6454947.1"/>
    </source>
</evidence>
<dbReference type="RefSeq" id="WP_174497245.1">
    <property type="nucleotide sequence ID" value="NZ_CADDWK010000013.1"/>
</dbReference>
<proteinExistence type="predicted"/>
<dbReference type="AlphaFoldDB" id="A0A841Q9N6"/>
<reference evidence="2 3" key="1">
    <citation type="submission" date="2020-08" db="EMBL/GenBank/DDBJ databases">
        <title>Genomic Encyclopedia of Type Strains, Phase IV (KMG-IV): sequencing the most valuable type-strain genomes for metagenomic binning, comparative biology and taxonomic classification.</title>
        <authorList>
            <person name="Goeker M."/>
        </authorList>
    </citation>
    <scope>NUCLEOTIDE SEQUENCE [LARGE SCALE GENOMIC DNA]</scope>
    <source>
        <strain evidence="2 3">DSM 19612</strain>
    </source>
</reference>
<accession>A0A841Q9N6</accession>
<organism evidence="2 3">
    <name type="scientific">Salirhabdus euzebyi</name>
    <dbReference type="NCBI Taxonomy" id="394506"/>
    <lineage>
        <taxon>Bacteria</taxon>
        <taxon>Bacillati</taxon>
        <taxon>Bacillota</taxon>
        <taxon>Bacilli</taxon>
        <taxon>Bacillales</taxon>
        <taxon>Bacillaceae</taxon>
        <taxon>Salirhabdus</taxon>
    </lineage>
</organism>
<comment type="caution">
    <text evidence="2">The sequence shown here is derived from an EMBL/GenBank/DDBJ whole genome shotgun (WGS) entry which is preliminary data.</text>
</comment>
<keyword evidence="1" id="KW-0472">Membrane</keyword>
<feature type="transmembrane region" description="Helical" evidence="1">
    <location>
        <begin position="29"/>
        <end position="47"/>
    </location>
</feature>
<evidence type="ECO:0000313" key="3">
    <source>
        <dbReference type="Proteomes" id="UP000581688"/>
    </source>
</evidence>
<dbReference type="Proteomes" id="UP000581688">
    <property type="component" value="Unassembled WGS sequence"/>
</dbReference>
<gene>
    <name evidence="2" type="ORF">HNQ94_003436</name>
</gene>
<sequence>MYTIKFLLTWIIGIIVSAVIMAISSNEKVAWELVIILSVAGCVGVLISSGIKKALKKEED</sequence>
<dbReference type="EMBL" id="JACHGH010000013">
    <property type="protein sequence ID" value="MBB6454947.1"/>
    <property type="molecule type" value="Genomic_DNA"/>
</dbReference>
<keyword evidence="1" id="KW-1133">Transmembrane helix</keyword>